<name>A0A9P6ARE7_9AGAM</name>
<protein>
    <submittedName>
        <fullName evidence="2">Uncharacterized protein</fullName>
    </submittedName>
</protein>
<evidence type="ECO:0000256" key="1">
    <source>
        <dbReference type="SAM" id="MobiDB-lite"/>
    </source>
</evidence>
<gene>
    <name evidence="2" type="ORF">BS47DRAFT_1364462</name>
</gene>
<proteinExistence type="predicted"/>
<evidence type="ECO:0000313" key="2">
    <source>
        <dbReference type="EMBL" id="KAF9510567.1"/>
    </source>
</evidence>
<feature type="compositionally biased region" description="Polar residues" evidence="1">
    <location>
        <begin position="123"/>
        <end position="154"/>
    </location>
</feature>
<organism evidence="2 3">
    <name type="scientific">Hydnum rufescens UP504</name>
    <dbReference type="NCBI Taxonomy" id="1448309"/>
    <lineage>
        <taxon>Eukaryota</taxon>
        <taxon>Fungi</taxon>
        <taxon>Dikarya</taxon>
        <taxon>Basidiomycota</taxon>
        <taxon>Agaricomycotina</taxon>
        <taxon>Agaricomycetes</taxon>
        <taxon>Cantharellales</taxon>
        <taxon>Hydnaceae</taxon>
        <taxon>Hydnum</taxon>
    </lineage>
</organism>
<dbReference type="EMBL" id="MU129014">
    <property type="protein sequence ID" value="KAF9510567.1"/>
    <property type="molecule type" value="Genomic_DNA"/>
</dbReference>
<evidence type="ECO:0000313" key="3">
    <source>
        <dbReference type="Proteomes" id="UP000886523"/>
    </source>
</evidence>
<reference evidence="2" key="1">
    <citation type="journal article" date="2020" name="Nat. Commun.">
        <title>Large-scale genome sequencing of mycorrhizal fungi provides insights into the early evolution of symbiotic traits.</title>
        <authorList>
            <person name="Miyauchi S."/>
            <person name="Kiss E."/>
            <person name="Kuo A."/>
            <person name="Drula E."/>
            <person name="Kohler A."/>
            <person name="Sanchez-Garcia M."/>
            <person name="Morin E."/>
            <person name="Andreopoulos B."/>
            <person name="Barry K.W."/>
            <person name="Bonito G."/>
            <person name="Buee M."/>
            <person name="Carver A."/>
            <person name="Chen C."/>
            <person name="Cichocki N."/>
            <person name="Clum A."/>
            <person name="Culley D."/>
            <person name="Crous P.W."/>
            <person name="Fauchery L."/>
            <person name="Girlanda M."/>
            <person name="Hayes R.D."/>
            <person name="Keri Z."/>
            <person name="LaButti K."/>
            <person name="Lipzen A."/>
            <person name="Lombard V."/>
            <person name="Magnuson J."/>
            <person name="Maillard F."/>
            <person name="Murat C."/>
            <person name="Nolan M."/>
            <person name="Ohm R.A."/>
            <person name="Pangilinan J."/>
            <person name="Pereira M.F."/>
            <person name="Perotto S."/>
            <person name="Peter M."/>
            <person name="Pfister S."/>
            <person name="Riley R."/>
            <person name="Sitrit Y."/>
            <person name="Stielow J.B."/>
            <person name="Szollosi G."/>
            <person name="Zifcakova L."/>
            <person name="Stursova M."/>
            <person name="Spatafora J.W."/>
            <person name="Tedersoo L."/>
            <person name="Vaario L.M."/>
            <person name="Yamada A."/>
            <person name="Yan M."/>
            <person name="Wang P."/>
            <person name="Xu J."/>
            <person name="Bruns T."/>
            <person name="Baldrian P."/>
            <person name="Vilgalys R."/>
            <person name="Dunand C."/>
            <person name="Henrissat B."/>
            <person name="Grigoriev I.V."/>
            <person name="Hibbett D."/>
            <person name="Nagy L.G."/>
            <person name="Martin F.M."/>
        </authorList>
    </citation>
    <scope>NUCLEOTIDE SEQUENCE</scope>
    <source>
        <strain evidence="2">UP504</strain>
    </source>
</reference>
<feature type="region of interest" description="Disordered" evidence="1">
    <location>
        <begin position="111"/>
        <end position="154"/>
    </location>
</feature>
<sequence length="238" mass="26782">MSSAFSGVVHCVNFATILRKDSVLYVDGEFICHCAENPLCHKYNPELLDIADLSLQLIVIDNRQRLDYIALTVHSRSSNNNRRWFWRCERAHFGHGGCRFWLWSDHYGPQPPSDPAHPPASHMQQPSSTTQILSSPSTQATSSHFSQMPSSLPTQVHSTSVVEMAGRITSLELELHDMENELCAMMREKEAGEKRSQEMEEALHTMTKAKDASEAKLNHFLANLSFLVQGMSNVGNIE</sequence>
<comment type="caution">
    <text evidence="2">The sequence shown here is derived from an EMBL/GenBank/DDBJ whole genome shotgun (WGS) entry which is preliminary data.</text>
</comment>
<keyword evidence="3" id="KW-1185">Reference proteome</keyword>
<dbReference type="Proteomes" id="UP000886523">
    <property type="component" value="Unassembled WGS sequence"/>
</dbReference>
<accession>A0A9P6ARE7</accession>
<dbReference type="AlphaFoldDB" id="A0A9P6ARE7"/>